<dbReference type="InterPro" id="IPR028107">
    <property type="entry name" value="Spatacsin_C_dom"/>
</dbReference>
<dbReference type="EMBL" id="KB200521">
    <property type="protein sequence ID" value="ESP01289.1"/>
    <property type="molecule type" value="Genomic_DNA"/>
</dbReference>
<dbReference type="KEGG" id="lgi:LOTGIDRAFT_157467"/>
<dbReference type="RefSeq" id="XP_009047923.1">
    <property type="nucleotide sequence ID" value="XM_009049675.1"/>
</dbReference>
<dbReference type="GO" id="GO:0045202">
    <property type="term" value="C:synapse"/>
    <property type="evidence" value="ECO:0007669"/>
    <property type="project" value="TreeGrafter"/>
</dbReference>
<organism evidence="2 3">
    <name type="scientific">Lottia gigantea</name>
    <name type="common">Giant owl limpet</name>
    <dbReference type="NCBI Taxonomy" id="225164"/>
    <lineage>
        <taxon>Eukaryota</taxon>
        <taxon>Metazoa</taxon>
        <taxon>Spiralia</taxon>
        <taxon>Lophotrochozoa</taxon>
        <taxon>Mollusca</taxon>
        <taxon>Gastropoda</taxon>
        <taxon>Patellogastropoda</taxon>
        <taxon>Lottioidea</taxon>
        <taxon>Lottiidae</taxon>
        <taxon>Lottia</taxon>
    </lineage>
</organism>
<reference evidence="2 3" key="1">
    <citation type="journal article" date="2013" name="Nature">
        <title>Insights into bilaterian evolution from three spiralian genomes.</title>
        <authorList>
            <person name="Simakov O."/>
            <person name="Marletaz F."/>
            <person name="Cho S.J."/>
            <person name="Edsinger-Gonzales E."/>
            <person name="Havlak P."/>
            <person name="Hellsten U."/>
            <person name="Kuo D.H."/>
            <person name="Larsson T."/>
            <person name="Lv J."/>
            <person name="Arendt D."/>
            <person name="Savage R."/>
            <person name="Osoegawa K."/>
            <person name="de Jong P."/>
            <person name="Grimwood J."/>
            <person name="Chapman J.A."/>
            <person name="Shapiro H."/>
            <person name="Aerts A."/>
            <person name="Otillar R.P."/>
            <person name="Terry A.Y."/>
            <person name="Boore J.L."/>
            <person name="Grigoriev I.V."/>
            <person name="Lindberg D.R."/>
            <person name="Seaver E.C."/>
            <person name="Weisblat D.A."/>
            <person name="Putnam N.H."/>
            <person name="Rokhsar D.S."/>
        </authorList>
    </citation>
    <scope>NUCLEOTIDE SEQUENCE [LARGE SCALE GENOMIC DNA]</scope>
</reference>
<dbReference type="GO" id="GO:0008088">
    <property type="term" value="P:axo-dendritic transport"/>
    <property type="evidence" value="ECO:0007669"/>
    <property type="project" value="TreeGrafter"/>
</dbReference>
<dbReference type="Pfam" id="PF14649">
    <property type="entry name" value="Spatacsin_C"/>
    <property type="match status" value="1"/>
</dbReference>
<dbReference type="Proteomes" id="UP000030746">
    <property type="component" value="Unassembled WGS sequence"/>
</dbReference>
<gene>
    <name evidence="2" type="ORF">LOTGIDRAFT_157467</name>
</gene>
<evidence type="ECO:0000313" key="2">
    <source>
        <dbReference type="EMBL" id="ESP01289.1"/>
    </source>
</evidence>
<dbReference type="GO" id="GO:0030425">
    <property type="term" value="C:dendrite"/>
    <property type="evidence" value="ECO:0007669"/>
    <property type="project" value="TreeGrafter"/>
</dbReference>
<dbReference type="OMA" id="ACCLNGP"/>
<dbReference type="GO" id="GO:0007268">
    <property type="term" value="P:chemical synaptic transmission"/>
    <property type="evidence" value="ECO:0007669"/>
    <property type="project" value="TreeGrafter"/>
</dbReference>
<dbReference type="GO" id="GO:0005737">
    <property type="term" value="C:cytoplasm"/>
    <property type="evidence" value="ECO:0007669"/>
    <property type="project" value="TreeGrafter"/>
</dbReference>
<dbReference type="HOGENOM" id="CLU_001081_0_0_1"/>
<dbReference type="GeneID" id="20237375"/>
<proteinExistence type="predicted"/>
<sequence>MWLPESTGTAELKRVLLRLNSHLSTGAQLYNRAAFTICLNHALASVNILLNTVVWRINLNKSGVDIHDQTWWTVSQEMEEMVLKNGAKIHRLSLKNYLVTNPLCLLEDNLGVTSDRRAYSPNLKTYQTGDALWSESVSNLNLDQSKRAEPWYKRLFEKSSKTDAKVSGFEKERKPKISVSNIKYLQTFNLDPKFDILNVTSIVFCNETVSFVCEDDSMQTVSIIDMEKKTFSTQSIPRDQLVLLSEDNDSPHIIISHQYIIYVISNSQPDVLVSKMMLYDGATAADYLCHLNKWERGSIPIPALEVGLKHRQLDTVAFFLKSKENMSRQRLPISPSLHQDEASLWTPTYDHHDSIKNLEPVLFLLVETVKECAADNQSKNFAHNLLSLTLNYLYSLLHDGLDVSRSLGSTASAKHEKENLELALDSLMTLIAELRCCLKLVESKGIERRSSRLSDVADGQSIGSQDSSMKSVATSDKPIEVAVEAAVNENDLPNLQHQLLEQGRQSDYSNIIKMGVNTALNHLEKHQTSEAKTVLLSLGFDYEEKLWEIVLYVKDLQLQKFILNELLKSDVISQNQADLIKFTFLLHQHYPQHSFQQAFLIKNTSQSSSQWSDDNLKLTDTKSNTPDLTSLYGDIDSKSNSSVVDSRHYSEFILDWLQYWDNESKERVLLETQIMKPDFNMKEYKNHQLLWKFVLSHNLKTEALLLLDIIIKQFNSSSTEDRHSVIQWLWSSLKYCGSLLSTKIITELLRNGLFSEDLHVNMPRIMSELVKVGGVLQVPHPLTDWSDIDLFHLYFINYCVNHQLVHPLWSYCSLHRLNPEKIEIENADMIKWFQYFTKLFQVSQSTTCPNAIFEASFSSGRYIWSSDLDIADMIVQGHTLVAIATMSYSPSPIHQVIGEGGIFSQMDNKVLESALKPFPKLYSALIPSFRESTQNSDINLYQLLKDNAPFDVRRLFGWQDSNVLAGEDCQKTLPYFSQPELVSQFAYAEKLRFTYYLKQGRPCYAFLSFLAEELSPGTSTLSNKRIQTACGISLWVAVKNFTKPAVTSSCVAFVDMLGQDSILIRTFLQVASTILNHKNTGLVANIEKHKITMKNNEQEIISLLQANIRSRRKYSPKVLILLEEALCADIKSKNIPSCSFEAGEQWTLAVIFCHLQKLPLSTKFLEICAKSDKWLSFVWFAQYHQFPRQQLQGLLHCFHSRHLRDHLHYVIENADAKSLAPPSVQGASNPDKTMTKKDVRSSLYSKIGVTNSRETEEWSSEEEEEITLPPALELLVNQEKEVPTVTLSSAADDVFGVVFDAQNTPSPWKSLLTHAVILKNPLFAELAFCENDAAILPCLCGWLVSMMETGEHKKFLMHHGSSAIYKWSMKELEALMDVYLKCQWDFTLATAFDIFQPEIALLPFLKFSAEFIQRNNHDVCKLYLGDFKEAMYGFGQNREKEEEKLNELDDKEWIEKTVYNIILHHLTTQSKTYTLLHLLQLLDHENIALVFSFDVCEFGKLHKICDILHTNSIELEDFSSLLFPSNQNYYEICHKSAQLLIDKQSYQDAKRFSELTKINGDFVIIAQLEKEKESLISSDMWLSKVARRNYWQNCSTCFTQHQVNVNLAAEFFKKESKYNLNVMLQKESECIEDVGEKSVIYEQCLRHIEELATTKDKTLQEDVYRNMWQYRMKHHIQQKESTDIMEPLDEILSSLQSQRTTKKQPEKSELLHFGKMPSLIVETTSLDSKGKEALDELILELLKEGNISESCRVAAVFSHYSQDLAIILTCIRLSIGSITIDMIDPVLKKLLSQFTPRRSISTPLGMTSSVSSISLSSNATLWNCIPIEQERIIDTMDRLIGYCNKAQQFCLRVITSFKVSCVIDLPYQEVVVNNEFDILRELLKTNFAAKFILAKDYLATSSLSNNEVAGFLADSILQTLNYEDCNLENGSPTKRPVINNTGGQQYFKLCQDPSLLGDRLLQAVNTDSTEITRSAMTTQTELLILAHDCYTIACNMEGISHVLRAARRITETLCRSEEFSLMIRLLTGVGRFSEMTYIFDALKLYHQFERLLKKGIEKEDKLKIAILDYLTRFHPSDNDTYTMVALNFMMYREIAQMLEEKGKDCLKSLKSKTIENTKEIQDILKESAQYFADAAERYVKDSCVRHAQQCIRQARLVALQIQLLPSSIVVINLTTEQLTEFIQHHPKFLDTLIVSEAYSKRCDWSTAIYYNVIINNDFRYLHDLKSHVQLKPAIIQDAVDKYQQSGNKVSPEQCLINIKKLLTYCKDIKIQYKIASELGFKDMINQMLKGDSGSYLQDIIALS</sequence>
<dbReference type="GO" id="GO:0030424">
    <property type="term" value="C:axon"/>
    <property type="evidence" value="ECO:0007669"/>
    <property type="project" value="TreeGrafter"/>
</dbReference>
<dbReference type="STRING" id="225164.V4ABB1"/>
<feature type="domain" description="Spatacsin C-terminal" evidence="1">
    <location>
        <begin position="1955"/>
        <end position="2244"/>
    </location>
</feature>
<dbReference type="PANTHER" id="PTHR13650:SF0">
    <property type="entry name" value="SPATACSIN"/>
    <property type="match status" value="1"/>
</dbReference>
<keyword evidence="3" id="KW-1185">Reference proteome</keyword>
<protein>
    <recommendedName>
        <fullName evidence="1">Spatacsin C-terminal domain-containing protein</fullName>
    </recommendedName>
</protein>
<dbReference type="CTD" id="20237375"/>
<evidence type="ECO:0000313" key="3">
    <source>
        <dbReference type="Proteomes" id="UP000030746"/>
    </source>
</evidence>
<dbReference type="GO" id="GO:0007409">
    <property type="term" value="P:axonogenesis"/>
    <property type="evidence" value="ECO:0007669"/>
    <property type="project" value="TreeGrafter"/>
</dbReference>
<dbReference type="InterPro" id="IPR028103">
    <property type="entry name" value="Spatacsin"/>
</dbReference>
<dbReference type="GO" id="GO:0048489">
    <property type="term" value="P:synaptic vesicle transport"/>
    <property type="evidence" value="ECO:0007669"/>
    <property type="project" value="TreeGrafter"/>
</dbReference>
<evidence type="ECO:0000259" key="1">
    <source>
        <dbReference type="Pfam" id="PF14649"/>
    </source>
</evidence>
<name>V4ABB1_LOTGI</name>
<dbReference type="PANTHER" id="PTHR13650">
    <property type="entry name" value="SPATACSIN"/>
    <property type="match status" value="1"/>
</dbReference>
<dbReference type="OrthoDB" id="2018754at2759"/>
<accession>V4ABB1</accession>